<dbReference type="Pfam" id="PF02782">
    <property type="entry name" value="FGGY_C"/>
    <property type="match status" value="1"/>
</dbReference>
<evidence type="ECO:0000313" key="10">
    <source>
        <dbReference type="EMBL" id="MFI6497520.1"/>
    </source>
</evidence>
<reference evidence="10 11" key="1">
    <citation type="submission" date="2024-10" db="EMBL/GenBank/DDBJ databases">
        <title>The Natural Products Discovery Center: Release of the First 8490 Sequenced Strains for Exploring Actinobacteria Biosynthetic Diversity.</title>
        <authorList>
            <person name="Kalkreuter E."/>
            <person name="Kautsar S.A."/>
            <person name="Yang D."/>
            <person name="Bader C.D."/>
            <person name="Teijaro C.N."/>
            <person name="Fluegel L."/>
            <person name="Davis C.M."/>
            <person name="Simpson J.R."/>
            <person name="Lauterbach L."/>
            <person name="Steele A.D."/>
            <person name="Gui C."/>
            <person name="Meng S."/>
            <person name="Li G."/>
            <person name="Viehrig K."/>
            <person name="Ye F."/>
            <person name="Su P."/>
            <person name="Kiefer A.F."/>
            <person name="Nichols A."/>
            <person name="Cepeda A.J."/>
            <person name="Yan W."/>
            <person name="Fan B."/>
            <person name="Jiang Y."/>
            <person name="Adhikari A."/>
            <person name="Zheng C.-J."/>
            <person name="Schuster L."/>
            <person name="Cowan T.M."/>
            <person name="Smanski M.J."/>
            <person name="Chevrette M.G."/>
            <person name="De Carvalho L.P.S."/>
            <person name="Shen B."/>
        </authorList>
    </citation>
    <scope>NUCLEOTIDE SEQUENCE [LARGE SCALE GENOMIC DNA]</scope>
    <source>
        <strain evidence="10 11">NPDC050545</strain>
    </source>
</reference>
<dbReference type="EC" id="2.7.1.-" evidence="10"/>
<dbReference type="InterPro" id="IPR013449">
    <property type="entry name" value="Rhamnulokinase"/>
</dbReference>
<evidence type="ECO:0000256" key="1">
    <source>
        <dbReference type="ARBA" id="ARBA00009156"/>
    </source>
</evidence>
<evidence type="ECO:0000259" key="8">
    <source>
        <dbReference type="Pfam" id="PF00370"/>
    </source>
</evidence>
<dbReference type="InterPro" id="IPR018485">
    <property type="entry name" value="FGGY_C"/>
</dbReference>
<comment type="similarity">
    <text evidence="1">Belongs to the FGGY kinase family.</text>
</comment>
<dbReference type="Proteomes" id="UP001612741">
    <property type="component" value="Unassembled WGS sequence"/>
</dbReference>
<dbReference type="CDD" id="cd07771">
    <property type="entry name" value="ASKHA_NBD_FGGY_RhaB-like"/>
    <property type="match status" value="1"/>
</dbReference>
<dbReference type="GO" id="GO:0016740">
    <property type="term" value="F:transferase activity"/>
    <property type="evidence" value="ECO:0007669"/>
    <property type="project" value="UniProtKB-KW"/>
</dbReference>
<accession>A0ABW7YNP3</accession>
<dbReference type="PANTHER" id="PTHR10196">
    <property type="entry name" value="SUGAR KINASE"/>
    <property type="match status" value="1"/>
</dbReference>
<evidence type="ECO:0000256" key="5">
    <source>
        <dbReference type="ARBA" id="ARBA00022840"/>
    </source>
</evidence>
<name>A0ABW7YNP3_9ACTN</name>
<organism evidence="10 11">
    <name type="scientific">Nonomuraea typhae</name>
    <dbReference type="NCBI Taxonomy" id="2603600"/>
    <lineage>
        <taxon>Bacteria</taxon>
        <taxon>Bacillati</taxon>
        <taxon>Actinomycetota</taxon>
        <taxon>Actinomycetes</taxon>
        <taxon>Streptosporangiales</taxon>
        <taxon>Streptosporangiaceae</taxon>
        <taxon>Nonomuraea</taxon>
    </lineage>
</organism>
<keyword evidence="5" id="KW-0067">ATP-binding</keyword>
<keyword evidence="11" id="KW-1185">Reference proteome</keyword>
<dbReference type="InterPro" id="IPR018484">
    <property type="entry name" value="FGGY_N"/>
</dbReference>
<feature type="domain" description="Carbohydrate kinase FGGY N-terminal" evidence="8">
    <location>
        <begin position="6"/>
        <end position="205"/>
    </location>
</feature>
<evidence type="ECO:0000313" key="11">
    <source>
        <dbReference type="Proteomes" id="UP001612741"/>
    </source>
</evidence>
<keyword evidence="4" id="KW-0418">Kinase</keyword>
<sequence length="477" mass="50071">MTRFAAVDLGASSGRVMVGDESLRLTEVHRFSNGAAVRDGALRWDVRRIFREILYGLQQAGPVDSIGVDSWGVDYGLLGEDGGLLREPVCYRDGRTAETRALALQRLGAAGLYEASGLQPHPINTVFQLMADDLTGAATMLLIPDLIAYWLTGERGAEITNASTTGLLDVHTRTWSESLTSALNIPSRILPPLRHPGTPIGPLNPVCSPEPAGPFPAWKAEVVAVASHDTASAVAAAPATNESFAYISCGTWSLVGVELREPVLSEASRTGNFTNEVGLGGTTRYLRNVMGLWLLQECLAAWGSPDLPGLLEAAARAPRLRSLVDAADPAFLAPGGMPGRIAAACRDTGQPEPSTPPETVRCILESLALAHRAAVQDATRLSGHRVEVVHLLGGGARNRLLCQLTADACGLPVVAGPAEATALGNVMVQARTAGVAGDLRALVAATQRLETFHAQDTSGWAEAQAALDDAKAKGGKP</sequence>
<comment type="caution">
    <text evidence="10">The sequence shown here is derived from an EMBL/GenBank/DDBJ whole genome shotgun (WGS) entry which is preliminary data.</text>
</comment>
<dbReference type="EMBL" id="JBITGY010000002">
    <property type="protein sequence ID" value="MFI6497520.1"/>
    <property type="molecule type" value="Genomic_DNA"/>
</dbReference>
<dbReference type="PANTHER" id="PTHR10196:SF93">
    <property type="entry name" value="L-RHAMNULOKINASE"/>
    <property type="match status" value="1"/>
</dbReference>
<dbReference type="InterPro" id="IPR043129">
    <property type="entry name" value="ATPase_NBD"/>
</dbReference>
<evidence type="ECO:0000256" key="2">
    <source>
        <dbReference type="ARBA" id="ARBA00022679"/>
    </source>
</evidence>
<keyword evidence="2 10" id="KW-0808">Transferase</keyword>
<evidence type="ECO:0000259" key="9">
    <source>
        <dbReference type="Pfam" id="PF02782"/>
    </source>
</evidence>
<protein>
    <submittedName>
        <fullName evidence="10">Rhamnulokinase family protein</fullName>
        <ecNumber evidence="10">2.7.1.-</ecNumber>
    </submittedName>
</protein>
<evidence type="ECO:0000256" key="3">
    <source>
        <dbReference type="ARBA" id="ARBA00022741"/>
    </source>
</evidence>
<evidence type="ECO:0000256" key="4">
    <source>
        <dbReference type="ARBA" id="ARBA00022777"/>
    </source>
</evidence>
<keyword evidence="7" id="KW-0684">Rhamnose metabolism</keyword>
<dbReference type="Gene3D" id="3.30.420.40">
    <property type="match status" value="2"/>
</dbReference>
<gene>
    <name evidence="10" type="ORF">ACIBG2_09055</name>
</gene>
<keyword evidence="3" id="KW-0547">Nucleotide-binding</keyword>
<evidence type="ECO:0000256" key="6">
    <source>
        <dbReference type="ARBA" id="ARBA00023157"/>
    </source>
</evidence>
<proteinExistence type="inferred from homology"/>
<dbReference type="Pfam" id="PF00370">
    <property type="entry name" value="FGGY_N"/>
    <property type="match status" value="1"/>
</dbReference>
<keyword evidence="6" id="KW-1015">Disulfide bond</keyword>
<evidence type="ECO:0000256" key="7">
    <source>
        <dbReference type="ARBA" id="ARBA00023308"/>
    </source>
</evidence>
<feature type="domain" description="Carbohydrate kinase FGGY C-terminal" evidence="9">
    <location>
        <begin position="245"/>
        <end position="432"/>
    </location>
</feature>
<dbReference type="RefSeq" id="WP_397080405.1">
    <property type="nucleotide sequence ID" value="NZ_JBITGY010000002.1"/>
</dbReference>
<dbReference type="SUPFAM" id="SSF53067">
    <property type="entry name" value="Actin-like ATPase domain"/>
    <property type="match status" value="2"/>
</dbReference>